<dbReference type="PROSITE" id="PS51221">
    <property type="entry name" value="TTL"/>
    <property type="match status" value="1"/>
</dbReference>
<feature type="compositionally biased region" description="Polar residues" evidence="4">
    <location>
        <begin position="1"/>
        <end position="16"/>
    </location>
</feature>
<keyword evidence="6" id="KW-1185">Reference proteome</keyword>
<evidence type="ECO:0000256" key="4">
    <source>
        <dbReference type="SAM" id="MobiDB-lite"/>
    </source>
</evidence>
<feature type="region of interest" description="Disordered" evidence="4">
    <location>
        <begin position="2668"/>
        <end position="2707"/>
    </location>
</feature>
<dbReference type="GO" id="GO:0015631">
    <property type="term" value="F:tubulin binding"/>
    <property type="evidence" value="ECO:0007669"/>
    <property type="project" value="TreeGrafter"/>
</dbReference>
<dbReference type="GO" id="GO:0070740">
    <property type="term" value="F:tubulin-glutamic acid ligase activity"/>
    <property type="evidence" value="ECO:0007669"/>
    <property type="project" value="TreeGrafter"/>
</dbReference>
<accession>A0A1J1GVF2</accession>
<name>A0A1J1GVF2_PLAGA</name>
<dbReference type="VEuPathDB" id="PlasmoDB:PGAL8A_00374600"/>
<evidence type="ECO:0000256" key="2">
    <source>
        <dbReference type="ARBA" id="ARBA00022741"/>
    </source>
</evidence>
<feature type="region of interest" description="Disordered" evidence="4">
    <location>
        <begin position="1"/>
        <end position="21"/>
    </location>
</feature>
<keyword evidence="3" id="KW-0067">ATP-binding</keyword>
<comment type="caution">
    <text evidence="5">The sequence shown here is derived from an EMBL/GenBank/DDBJ whole genome shotgun (WGS) entry which is preliminary data.</text>
</comment>
<dbReference type="InterPro" id="IPR004344">
    <property type="entry name" value="TTL/TTLL_fam"/>
</dbReference>
<dbReference type="EC" id="6.3.2.25" evidence="5"/>
<dbReference type="Proteomes" id="UP000220797">
    <property type="component" value="Unassembled WGS sequence"/>
</dbReference>
<dbReference type="EMBL" id="CVMV01000059">
    <property type="protein sequence ID" value="CRG96521.1"/>
    <property type="molecule type" value="Genomic_DNA"/>
</dbReference>
<dbReference type="GeneID" id="39732276"/>
<dbReference type="RefSeq" id="XP_028529326.1">
    <property type="nucleotide sequence ID" value="XM_028672811.1"/>
</dbReference>
<feature type="region of interest" description="Disordered" evidence="4">
    <location>
        <begin position="2508"/>
        <end position="2533"/>
    </location>
</feature>
<organism evidence="5 6">
    <name type="scientific">Plasmodium gallinaceum</name>
    <dbReference type="NCBI Taxonomy" id="5849"/>
    <lineage>
        <taxon>Eukaryota</taxon>
        <taxon>Sar</taxon>
        <taxon>Alveolata</taxon>
        <taxon>Apicomplexa</taxon>
        <taxon>Aconoidasida</taxon>
        <taxon>Haemosporida</taxon>
        <taxon>Plasmodiidae</taxon>
        <taxon>Plasmodium</taxon>
        <taxon>Plasmodium (Haemamoeba)</taxon>
    </lineage>
</organism>
<sequence length="2786" mass="330361">MNSFHNLLNSKYNNETNESKKRNISKIVPTYSLKNNEVSRECDNLKISINKNISDINEETMKNLKKYENTLIINDVSNFVNAPNKYSIAATYKTNLNYALMKNNHYNNKLNNSYSVSIKYKNNNCNCNIQKVKLRNTNENEKSFLKKKQIISKDYFTKLHNVKSQIRNDNLLYYNKINNMLYRNNDECKKENNISNIYVKSHSIRLNSINENLNNYKFMQKMKTEKSLTNICKKNKEMNSVSEMNINSSLNKRNENEIIGIPLNKSIYNKKDINFNNNNDTTNKIKHPYNFMNNVTLIKDMYQNEHVLNKKSDEYSKNENKNYVMKMNSNKIFNDHNLDNLKNSGKKYNSMNYFSKNNNEGKITNVNALNIDNDKNLVQEQIKNHDYVVNTNKCKSPDTYLKDNIKSEPYISQLMNINQTKYINNYSNMCLSHNNKYFTDSIKNGATNGSNTSHHFSNSRDNYIKYSYKDSDHYNNICNKCNNHCDKISYSEKNSDEKRSYNTFKKYDIQNLNNLCDKINMKETYKNCSNNHILKVLNKGESINKHDDISLYRLNEEERKKKINSKCSGREYENNDNKKMNERKPCSGIILDKRKKGKEYELLNQNKYFYKEQGKEENYKIINNKENIENVRHNQSYIENGDLFQNLSKNCYVDSNNVYNLKNKSNYYYSINHSKLNKETYNIQSCNETSKIDESHILNNAKNKNCNYNINIHNNTIYCKKNNINNKYNYCENNFDKKEKEFINYCNHDNIGDYKTDKVYFNEINKINTQNNNYIKGKNDSNICDYIINNSEWYENKSDKKIVPHGINSKMSNKNYKDHIKNYHSDKISIIDTYDNDKNNEKDDMLNKISKGINKDTNNVIQTHNTLYYEEYKRDNIINNSNNYYKKSIKDINLANCSKNNFITLGFNEDFKNINDINPYDKKVKGNLFNKGREGDHLLKIMKRKISRNTKDEKYSKENSYTEKCDHYKQNLEKHLNIHKTINQEKKQKEEEKEENNNNLKGENEKSGKKMNTYLNDVVSNDINIFIEKKKNNFKESNEKKKYIDTLEKNNLNGEILVVEKGETLVKKKKNYTKILLKDNEHIINESRNEIKNKIDSDVHFINKKKSDDYCNIYDKKINVTDRIKKCSYKIIKENNKQKHILISNPNYFLKNSKNNNIYKRSNDINSCNNKFLTKKNNTTVNCKNKLNSNNIFYNKKDRWKSASNGSITDEYEITHTGALTDSYIYHLNNINKISKQKNKKSKLKNYKMNEDDILYLRKNENNDLKKIYTIKESDKTSENYRKEDKIKYSNCNENINADNSNKIKEKRSKSVLSNENCKHLFNNKLIMSNSNKTKIINDNDFNIENETFLKGTNFDNNKNEMNSEFNNKSRNKMNVNSNGNMEKNKENNSPTEKNTIKKDNFLESSPMKNIPNNSINNNKNNVGINVRNINFDNIKNSIESYTTINCTDNCQNSLLSNNEKVDNLYIKTDDTKENKDILPWNKDNIVKLNIKNNSKKKKIITINTKLARYERVLIHTCINKLNWKKCTDNLNKGIFFWIGYNINDFDHYNYMKKKKIINRIPSIYMYTKKKALTFLLSHLSVIYPSLYDFYPNTFVLPENKNIIKYILNNNNKDFYIMKPDNGSMGIGVKLIHKYNDINVNILNGYNCYIIQKYIDNPLLMYKKKFDFRIYILLLPGKNYPKIYLSKIGFARLCTEEYKKKKRYICNSFVHLTNYSINKDNEKYIRKKNIHDKNNNKQLLSDVFIYLKNNGYDIDDIWKQIKKISCLTSLAIYSYIKSKIKYNFKNNFYFYQLIGLDILLDNTGKAWLLEVNSNPSLRIDYLDPNYTYFEIQLESMFDRYVKEPVISEMFLIVYKKIYKKYLKKKNKNSICINNKNEKSEKQNIKSDNKIKSSKIVLQDKPINCSFTLNNIQSKIFVENKKYPEDENIFMKKRNSYSVVDCNKINKTNSYILNKDLNKNKICVNNIKKSFSSMVHKSGRNEINICGNNSLTKSQGSNIGINNLIKKKKNNKKSLLLKKENMSNIDTCVDENDIDIDSFSSSSNIDTDKNKIDEHIFHESCNTNNDTYEKNVVLKNKKCDIFLNDQLNFLKNKKEIDEQKQEKNGEVIEKEEIIVDKDTLKFNNTSKEKKKNCLGNSEKFHKSIVNNNSRKKNFRKNYNNSDYSDESCNSNMKFVRSNFVNCFDDIYDNSIDDNDKNISLNFLNMGICPNNIDNNEITNSESNTYNNSLKNKDLLIESNILNKETYVQIGNQEDIQFDKFLNNDVETYKSIYRNISDNLYKKKIENLIMIRSNLYKYMNCLNVLGIRYINKDIENLNDLYNKNVTFDLKKTYTKIRKDILHPLKNNVLEKNVYINLKKETRNFYDEMKIYNICYFLFDFILKKYDNNLKKKNNKFEYYIDKNTFLCMCKDIKINKIIENIEVPTNIYNKFYEINKNSHENHMHHIIKEVFKNKNHYKKENEKEKNIIPDVNCSNNFNFLNNNDSSNISDEHNYNDKKKKKEERKSYIFQRKPLKKVDSTNNNENINENNKNNHILNKDIGNNSSYYSTVFCPFSFGSTNNLVNFNSIGINKVNYKRKKKMNVYDLEYLFTRQVSFSKYINKNQGLTLIDFFLLMQQLALLIFPYINYLSIYNSIYPYNSIIFEELNNQENNIFATISNDKGMNNLKKNSRNIKKIEKDQDNDNKGKKENKCNMNKLKKDVKETQEKKRDQLGARFNSEEIRKIEFKSSTNKHEEKKKDNYLWHKNICNNIYNLYEYIQISVNPNVKNVCLETFLTFIFNKYGISYYS</sequence>
<evidence type="ECO:0000256" key="3">
    <source>
        <dbReference type="ARBA" id="ARBA00022840"/>
    </source>
</evidence>
<feature type="region of interest" description="Disordered" evidence="4">
    <location>
        <begin position="1355"/>
        <end position="1396"/>
    </location>
</feature>
<dbReference type="GO" id="GO:0004835">
    <property type="term" value="F:tubulin-tyrosine ligase activity"/>
    <property type="evidence" value="ECO:0007669"/>
    <property type="project" value="UniProtKB-EC"/>
</dbReference>
<proteinExistence type="predicted"/>
<feature type="compositionally biased region" description="Basic and acidic residues" evidence="4">
    <location>
        <begin position="2672"/>
        <end position="2707"/>
    </location>
</feature>
<dbReference type="PANTHER" id="PTHR12241:SF154">
    <property type="entry name" value="TUBULIN POLYGLUTAMYLASE TTLL11"/>
    <property type="match status" value="1"/>
</dbReference>
<dbReference type="PANTHER" id="PTHR12241">
    <property type="entry name" value="TUBULIN POLYGLUTAMYLASE"/>
    <property type="match status" value="1"/>
</dbReference>
<feature type="compositionally biased region" description="Low complexity" evidence="4">
    <location>
        <begin position="2519"/>
        <end position="2533"/>
    </location>
</feature>
<keyword evidence="1 5" id="KW-0436">Ligase</keyword>
<dbReference type="GO" id="GO:0036064">
    <property type="term" value="C:ciliary basal body"/>
    <property type="evidence" value="ECO:0007669"/>
    <property type="project" value="TreeGrafter"/>
</dbReference>
<keyword evidence="2" id="KW-0547">Nucleotide-binding</keyword>
<evidence type="ECO:0000313" key="6">
    <source>
        <dbReference type="Proteomes" id="UP000220797"/>
    </source>
</evidence>
<feature type="compositionally biased region" description="Low complexity" evidence="4">
    <location>
        <begin position="1360"/>
        <end position="1369"/>
    </location>
</feature>
<feature type="compositionally biased region" description="Polar residues" evidence="4">
    <location>
        <begin position="1373"/>
        <end position="1394"/>
    </location>
</feature>
<gene>
    <name evidence="5" type="ORF">PGAL8A_00374600</name>
</gene>
<evidence type="ECO:0000256" key="1">
    <source>
        <dbReference type="ARBA" id="ARBA00022598"/>
    </source>
</evidence>
<dbReference type="SUPFAM" id="SSF56059">
    <property type="entry name" value="Glutathione synthetase ATP-binding domain-like"/>
    <property type="match status" value="1"/>
</dbReference>
<dbReference type="OrthoDB" id="202825at2759"/>
<reference evidence="5" key="1">
    <citation type="submission" date="2015-04" db="EMBL/GenBank/DDBJ databases">
        <authorList>
            <consortium name="Pathogen Informatics"/>
        </authorList>
    </citation>
    <scope>NUCLEOTIDE SEQUENCE [LARGE SCALE GENOMIC DNA]</scope>
    <source>
        <strain evidence="5">8A</strain>
    </source>
</reference>
<feature type="region of interest" description="Disordered" evidence="4">
    <location>
        <begin position="984"/>
        <end position="1008"/>
    </location>
</feature>
<evidence type="ECO:0000313" key="5">
    <source>
        <dbReference type="EMBL" id="CRG96521.1"/>
    </source>
</evidence>
<dbReference type="OMA" id="KNSHENH"/>
<dbReference type="GO" id="GO:0000226">
    <property type="term" value="P:microtubule cytoskeleton organization"/>
    <property type="evidence" value="ECO:0007669"/>
    <property type="project" value="TreeGrafter"/>
</dbReference>
<protein>
    <submittedName>
        <fullName evidence="5">Tubulin--tyrosine ligase, putative</fullName>
        <ecNumber evidence="5">6.3.2.25</ecNumber>
    </submittedName>
</protein>
<dbReference type="GO" id="GO:0005524">
    <property type="term" value="F:ATP binding"/>
    <property type="evidence" value="ECO:0007669"/>
    <property type="project" value="UniProtKB-KW"/>
</dbReference>